<dbReference type="PROSITE" id="PS00455">
    <property type="entry name" value="AMP_BINDING"/>
    <property type="match status" value="1"/>
</dbReference>
<dbReference type="InterPro" id="IPR051414">
    <property type="entry name" value="Adenylate-forming_Reductase"/>
</dbReference>
<gene>
    <name evidence="5" type="ORF">D9757_011554</name>
</gene>
<evidence type="ECO:0000313" key="5">
    <source>
        <dbReference type="EMBL" id="KAF5361587.1"/>
    </source>
</evidence>
<dbReference type="SUPFAM" id="SSF51735">
    <property type="entry name" value="NAD(P)-binding Rossmann-fold domains"/>
    <property type="match status" value="1"/>
</dbReference>
<protein>
    <recommendedName>
        <fullName evidence="7">Acetyl-CoA synthetase-like protein</fullName>
    </recommendedName>
</protein>
<dbReference type="InterPro" id="IPR036291">
    <property type="entry name" value="NAD(P)-bd_dom_sf"/>
</dbReference>
<dbReference type="Pfam" id="PF23562">
    <property type="entry name" value="AMP-binding_C_3"/>
    <property type="match status" value="1"/>
</dbReference>
<organism evidence="5 6">
    <name type="scientific">Collybiopsis confluens</name>
    <dbReference type="NCBI Taxonomy" id="2823264"/>
    <lineage>
        <taxon>Eukaryota</taxon>
        <taxon>Fungi</taxon>
        <taxon>Dikarya</taxon>
        <taxon>Basidiomycota</taxon>
        <taxon>Agaricomycotina</taxon>
        <taxon>Agaricomycetes</taxon>
        <taxon>Agaricomycetidae</taxon>
        <taxon>Agaricales</taxon>
        <taxon>Marasmiineae</taxon>
        <taxon>Omphalotaceae</taxon>
        <taxon>Collybiopsis</taxon>
    </lineage>
</organism>
<dbReference type="InterPro" id="IPR036736">
    <property type="entry name" value="ACP-like_sf"/>
</dbReference>
<dbReference type="SUPFAM" id="SSF47336">
    <property type="entry name" value="ACP-like"/>
    <property type="match status" value="1"/>
</dbReference>
<accession>A0A8H5GAX5</accession>
<dbReference type="PANTHER" id="PTHR43439">
    <property type="entry name" value="PHENYLACETATE-COENZYME A LIGASE"/>
    <property type="match status" value="1"/>
</dbReference>
<evidence type="ECO:0000256" key="1">
    <source>
        <dbReference type="ARBA" id="ARBA00022450"/>
    </source>
</evidence>
<keyword evidence="1" id="KW-0596">Phosphopantetheine</keyword>
<reference evidence="5 6" key="1">
    <citation type="journal article" date="2020" name="ISME J.">
        <title>Uncovering the hidden diversity of litter-decomposition mechanisms in mushroom-forming fungi.</title>
        <authorList>
            <person name="Floudas D."/>
            <person name="Bentzer J."/>
            <person name="Ahren D."/>
            <person name="Johansson T."/>
            <person name="Persson P."/>
            <person name="Tunlid A."/>
        </authorList>
    </citation>
    <scope>NUCLEOTIDE SEQUENCE [LARGE SCALE GENOMIC DNA]</scope>
    <source>
        <strain evidence="5 6">CBS 406.79</strain>
    </source>
</reference>
<dbReference type="Gene3D" id="3.40.50.720">
    <property type="entry name" value="NAD(P)-binding Rossmann-like Domain"/>
    <property type="match status" value="1"/>
</dbReference>
<dbReference type="InterPro" id="IPR013120">
    <property type="entry name" value="FAR_NAD-bd"/>
</dbReference>
<dbReference type="SUPFAM" id="SSF56801">
    <property type="entry name" value="Acetyl-CoA synthetase-like"/>
    <property type="match status" value="1"/>
</dbReference>
<dbReference type="InterPro" id="IPR042099">
    <property type="entry name" value="ANL_N_sf"/>
</dbReference>
<dbReference type="EMBL" id="JAACJN010000203">
    <property type="protein sequence ID" value="KAF5361587.1"/>
    <property type="molecule type" value="Genomic_DNA"/>
</dbReference>
<name>A0A8H5GAX5_9AGAR</name>
<sequence length="1107" mass="121471">MASSEVSITFPAVGNAQQLNLPDLLDFHLAQNPDFPVFVYTENGSIGRTEIKMLEYVRATYRVAEAVRADSQPGDVVAIVANIDSLVYSALISGIIKAGLLPFPISPRNSPGALLHLIRETSAHRLITTQVTLRGVVDGLKAEIQRSDPSYVLSIEEAPLLQNIFPHLGKETTRDPFTAIVPPFSPSDSDKAMYLHSSGSTGFPKPILFTHRIIKHDASLLFMRQLRETVPRPVIGALGLPSFHMFGFCFQVLMPLYGPVTTAIFPPIVTTPTAVPVTITPETVLESAKIARPTSMFAVPTFLHAWAQLDDAVEFLSTLRFVMYSGGPISPSVADSLISRGVSVTTCYGGTEFGVVSDLRISKDDWQYLQFADGMNMRWVPQGDGTFEAQFLICDTHHVAVENLSDVRGYSTQDVFQPHPTIPNLWKIVGRIDDVLIHSSGEKTVPGPMEAIILASPMLSGAVMFGRQRDQPGVLVEVVPEYEPDVNKESEVSRFRNVIWQVSFFLPIKALKTNRKANRDAIENANKIAPAFSRIFKEMILIVDPKKPLPRVGKGTVAKKAALTLYEADINRIYETIESNSGGDSVEPPKSWEAQDLESWLASQISDILSTKAPAATEDLFEHGLDSLSSTILRLHIVAALRKSGSTAAAAAVTQHIIYSHPSIAQLTQALIKLVADPNEVDNASTEKPHEEVMEEMISKYTEGLDSPLPVPADVDPNKQYVVLTGSTGNLGAQLLESLLLNDAVARVYALNRPSTRASMLERHVARFMDKALDTSLLSSSKLVFLSGETSQENLGLSEETISELRHNLTMIIHNAWKLDFNLSLASFESHVKGSRALINLARSSLHSSSVRFLFTSSIASSQSWDAQTKGSYPEHVVMDAKFAVGPGYGESKYVTERILAKSGLDATSFRIGQVAGGEPNGAWATSDWVPIIVKSSLRLNMLPDAVGLVSWVPMNAVSNALLDVGFSHDSKAAPIAVNIVHPNPVSWTSVVQSIRANLIQEKNLPSDALPLVPFHDWLANVEHRVINPTESDTQDIPAIKLVEFFREQANADDALRMSNQQEMESVGLTPLSTENVQRLSQRTRDLKPLDHILIQKWVRYWIQAGF</sequence>
<dbReference type="Proteomes" id="UP000518752">
    <property type="component" value="Unassembled WGS sequence"/>
</dbReference>
<evidence type="ECO:0000259" key="4">
    <source>
        <dbReference type="Pfam" id="PF07993"/>
    </source>
</evidence>
<feature type="domain" description="Thioester reductase (TE)" evidence="4">
    <location>
        <begin position="724"/>
        <end position="961"/>
    </location>
</feature>
<dbReference type="Gene3D" id="3.40.50.12780">
    <property type="entry name" value="N-terminal domain of ligase-like"/>
    <property type="match status" value="1"/>
</dbReference>
<dbReference type="OrthoDB" id="429813at2759"/>
<dbReference type="Pfam" id="PF07993">
    <property type="entry name" value="NAD_binding_4"/>
    <property type="match status" value="1"/>
</dbReference>
<dbReference type="AlphaFoldDB" id="A0A8H5GAX5"/>
<dbReference type="Gene3D" id="1.10.1200.10">
    <property type="entry name" value="ACP-like"/>
    <property type="match status" value="1"/>
</dbReference>
<evidence type="ECO:0000259" key="3">
    <source>
        <dbReference type="Pfam" id="PF00501"/>
    </source>
</evidence>
<dbReference type="InterPro" id="IPR020845">
    <property type="entry name" value="AMP-binding_CS"/>
</dbReference>
<proteinExistence type="predicted"/>
<keyword evidence="6" id="KW-1185">Reference proteome</keyword>
<dbReference type="Pfam" id="PF00501">
    <property type="entry name" value="AMP-binding"/>
    <property type="match status" value="1"/>
</dbReference>
<feature type="domain" description="AMP-dependent synthetase/ligase" evidence="3">
    <location>
        <begin position="29"/>
        <end position="359"/>
    </location>
</feature>
<evidence type="ECO:0000256" key="2">
    <source>
        <dbReference type="ARBA" id="ARBA00022553"/>
    </source>
</evidence>
<keyword evidence="2" id="KW-0597">Phosphoprotein</keyword>
<dbReference type="InterPro" id="IPR000873">
    <property type="entry name" value="AMP-dep_synth/lig_dom"/>
</dbReference>
<comment type="caution">
    <text evidence="5">The sequence shown here is derived from an EMBL/GenBank/DDBJ whole genome shotgun (WGS) entry which is preliminary data.</text>
</comment>
<evidence type="ECO:0008006" key="7">
    <source>
        <dbReference type="Google" id="ProtNLM"/>
    </source>
</evidence>
<dbReference type="PANTHER" id="PTHR43439:SF2">
    <property type="entry name" value="ENZYME, PUTATIVE (JCVI)-RELATED"/>
    <property type="match status" value="1"/>
</dbReference>
<evidence type="ECO:0000313" key="6">
    <source>
        <dbReference type="Proteomes" id="UP000518752"/>
    </source>
</evidence>